<dbReference type="GO" id="GO:0008270">
    <property type="term" value="F:zinc ion binding"/>
    <property type="evidence" value="ECO:0007669"/>
    <property type="project" value="TreeGrafter"/>
</dbReference>
<keyword evidence="9" id="KW-1185">Reference proteome</keyword>
<feature type="binding site" evidence="7">
    <location>
        <position position="99"/>
    </location>
    <ligand>
        <name>Zn(2+)</name>
        <dbReference type="ChEBI" id="CHEBI:29105"/>
    </ligand>
</feature>
<keyword evidence="6" id="KW-0804">Transcription</keyword>
<dbReference type="GO" id="GO:0045892">
    <property type="term" value="P:negative regulation of DNA-templated transcription"/>
    <property type="evidence" value="ECO:0007669"/>
    <property type="project" value="TreeGrafter"/>
</dbReference>
<dbReference type="Gene3D" id="1.10.10.10">
    <property type="entry name" value="Winged helix-like DNA-binding domain superfamily/Winged helix DNA-binding domain"/>
    <property type="match status" value="1"/>
</dbReference>
<dbReference type="GO" id="GO:1900376">
    <property type="term" value="P:regulation of secondary metabolite biosynthetic process"/>
    <property type="evidence" value="ECO:0007669"/>
    <property type="project" value="TreeGrafter"/>
</dbReference>
<protein>
    <submittedName>
        <fullName evidence="8">Transcriptional repressor</fullName>
    </submittedName>
</protein>
<dbReference type="RefSeq" id="WP_160904776.1">
    <property type="nucleotide sequence ID" value="NZ_WVHS01000001.1"/>
</dbReference>
<proteinExistence type="inferred from homology"/>
<evidence type="ECO:0000313" key="9">
    <source>
        <dbReference type="Proteomes" id="UP000451233"/>
    </source>
</evidence>
<dbReference type="AlphaFoldDB" id="A0A7K1XS31"/>
<dbReference type="InterPro" id="IPR036388">
    <property type="entry name" value="WH-like_DNA-bd_sf"/>
</dbReference>
<organism evidence="8 9">
    <name type="scientific">Hufsiella ginkgonis</name>
    <dbReference type="NCBI Taxonomy" id="2695274"/>
    <lineage>
        <taxon>Bacteria</taxon>
        <taxon>Pseudomonadati</taxon>
        <taxon>Bacteroidota</taxon>
        <taxon>Sphingobacteriia</taxon>
        <taxon>Sphingobacteriales</taxon>
        <taxon>Sphingobacteriaceae</taxon>
        <taxon>Hufsiella</taxon>
    </lineage>
</organism>
<feature type="binding site" evidence="7">
    <location>
        <position position="138"/>
    </location>
    <ligand>
        <name>Zn(2+)</name>
        <dbReference type="ChEBI" id="CHEBI:29105"/>
    </ligand>
</feature>
<accession>A0A7K1XS31</accession>
<dbReference type="PANTHER" id="PTHR33202">
    <property type="entry name" value="ZINC UPTAKE REGULATION PROTEIN"/>
    <property type="match status" value="1"/>
</dbReference>
<dbReference type="SUPFAM" id="SSF46785">
    <property type="entry name" value="Winged helix' DNA-binding domain"/>
    <property type="match status" value="1"/>
</dbReference>
<keyword evidence="7" id="KW-0479">Metal-binding</keyword>
<dbReference type="PANTHER" id="PTHR33202:SF22">
    <property type="entry name" value="HYDROGEN PEROXIDE SENSITIVE REPRESSOR"/>
    <property type="match status" value="1"/>
</dbReference>
<feature type="binding site" evidence="7">
    <location>
        <position position="102"/>
    </location>
    <ligand>
        <name>Zn(2+)</name>
        <dbReference type="ChEBI" id="CHEBI:29105"/>
    </ligand>
</feature>
<dbReference type="Proteomes" id="UP000451233">
    <property type="component" value="Unassembled WGS sequence"/>
</dbReference>
<dbReference type="GO" id="GO:0000976">
    <property type="term" value="F:transcription cis-regulatory region binding"/>
    <property type="evidence" value="ECO:0007669"/>
    <property type="project" value="TreeGrafter"/>
</dbReference>
<comment type="similarity">
    <text evidence="1">Belongs to the Fur family.</text>
</comment>
<evidence type="ECO:0000256" key="4">
    <source>
        <dbReference type="ARBA" id="ARBA00023015"/>
    </source>
</evidence>
<evidence type="ECO:0000256" key="2">
    <source>
        <dbReference type="ARBA" id="ARBA00022491"/>
    </source>
</evidence>
<evidence type="ECO:0000256" key="6">
    <source>
        <dbReference type="ARBA" id="ARBA00023163"/>
    </source>
</evidence>
<reference evidence="8 9" key="1">
    <citation type="submission" date="2019-11" db="EMBL/GenBank/DDBJ databases">
        <title>Pedobacter sp. HMF7056 Genome sequencing and assembly.</title>
        <authorList>
            <person name="Kang H."/>
            <person name="Kim H."/>
            <person name="Joh K."/>
        </authorList>
    </citation>
    <scope>NUCLEOTIDE SEQUENCE [LARGE SCALE GENOMIC DNA]</scope>
    <source>
        <strain evidence="8 9">HMF7056</strain>
    </source>
</reference>
<keyword evidence="2" id="KW-0678">Repressor</keyword>
<dbReference type="EMBL" id="WVHS01000001">
    <property type="protein sequence ID" value="MXV13744.1"/>
    <property type="molecule type" value="Genomic_DNA"/>
</dbReference>
<keyword evidence="3 7" id="KW-0862">Zinc</keyword>
<keyword evidence="4" id="KW-0805">Transcription regulation</keyword>
<dbReference type="InterPro" id="IPR002481">
    <property type="entry name" value="FUR"/>
</dbReference>
<comment type="cofactor">
    <cofactor evidence="7">
        <name>Zn(2+)</name>
        <dbReference type="ChEBI" id="CHEBI:29105"/>
    </cofactor>
    <text evidence="7">Binds 1 zinc ion per subunit.</text>
</comment>
<feature type="binding site" evidence="7">
    <location>
        <position position="135"/>
    </location>
    <ligand>
        <name>Zn(2+)</name>
        <dbReference type="ChEBI" id="CHEBI:29105"/>
    </ligand>
</feature>
<evidence type="ECO:0000256" key="1">
    <source>
        <dbReference type="ARBA" id="ARBA00007957"/>
    </source>
</evidence>
<evidence type="ECO:0000313" key="8">
    <source>
        <dbReference type="EMBL" id="MXV13744.1"/>
    </source>
</evidence>
<comment type="caution">
    <text evidence="8">The sequence shown here is derived from an EMBL/GenBank/DDBJ whole genome shotgun (WGS) entry which is preliminary data.</text>
</comment>
<evidence type="ECO:0000256" key="5">
    <source>
        <dbReference type="ARBA" id="ARBA00023125"/>
    </source>
</evidence>
<keyword evidence="5" id="KW-0238">DNA-binding</keyword>
<gene>
    <name evidence="8" type="ORF">GS398_00380</name>
</gene>
<dbReference type="InterPro" id="IPR036390">
    <property type="entry name" value="WH_DNA-bd_sf"/>
</dbReference>
<evidence type="ECO:0000256" key="3">
    <source>
        <dbReference type="ARBA" id="ARBA00022833"/>
    </source>
</evidence>
<evidence type="ECO:0000256" key="7">
    <source>
        <dbReference type="PIRSR" id="PIRSR602481-1"/>
    </source>
</evidence>
<dbReference type="GO" id="GO:0003700">
    <property type="term" value="F:DNA-binding transcription factor activity"/>
    <property type="evidence" value="ECO:0007669"/>
    <property type="project" value="InterPro"/>
</dbReference>
<dbReference type="InterPro" id="IPR043135">
    <property type="entry name" value="Fur_C"/>
</dbReference>
<dbReference type="Pfam" id="PF01475">
    <property type="entry name" value="FUR"/>
    <property type="match status" value="1"/>
</dbReference>
<name>A0A7K1XS31_9SPHI</name>
<sequence>MSITGFEDMLERHDLKKTRPRLSVLNILSKRQAATSQPDLEEVLGNEVDRVTLYRVLKTFEEKGIIHKILDVNGTANYAMCGPACSEHSHYDEHVHFNCTVCFRVYCLDHLAIPKLSMPHGFEAGTVNLIVYGICGDCSKKAAAYKAAEDKVSS</sequence>
<dbReference type="Gene3D" id="3.30.1490.190">
    <property type="match status" value="1"/>
</dbReference>